<feature type="compositionally biased region" description="Polar residues" evidence="5">
    <location>
        <begin position="110"/>
        <end position="121"/>
    </location>
</feature>
<dbReference type="GO" id="GO:0000724">
    <property type="term" value="P:double-strand break repair via homologous recombination"/>
    <property type="evidence" value="ECO:0007669"/>
    <property type="project" value="TreeGrafter"/>
</dbReference>
<name>A7ASY1_BABBO</name>
<organism evidence="7 8">
    <name type="scientific">Babesia bovis</name>
    <dbReference type="NCBI Taxonomy" id="5865"/>
    <lineage>
        <taxon>Eukaryota</taxon>
        <taxon>Sar</taxon>
        <taxon>Alveolata</taxon>
        <taxon>Apicomplexa</taxon>
        <taxon>Aconoidasida</taxon>
        <taxon>Piroplasmida</taxon>
        <taxon>Babesiidae</taxon>
        <taxon>Babesia</taxon>
    </lineage>
</organism>
<evidence type="ECO:0000256" key="5">
    <source>
        <dbReference type="SAM" id="MobiDB-lite"/>
    </source>
</evidence>
<feature type="region of interest" description="Disordered" evidence="5">
    <location>
        <begin position="110"/>
        <end position="190"/>
    </location>
</feature>
<dbReference type="eggNOG" id="KOG0979">
    <property type="taxonomic scope" value="Eukaryota"/>
</dbReference>
<keyword evidence="8" id="KW-1185">Reference proteome</keyword>
<dbReference type="Proteomes" id="UP000002173">
    <property type="component" value="Unassembled WGS sequence"/>
</dbReference>
<evidence type="ECO:0000256" key="1">
    <source>
        <dbReference type="ARBA" id="ARBA00010171"/>
    </source>
</evidence>
<reference evidence="8" key="3">
    <citation type="journal article" date="2021" name="Int. J. Parasitol.">
        <title>Comparative analysis of gene expression between Babesia bovis blood stages and kinetes allowed by improved genome annotation.</title>
        <authorList>
            <person name="Ueti M.W."/>
            <person name="Johnson W.C."/>
            <person name="Kappmeyer L.S."/>
            <person name="Herndon D.R."/>
            <person name="Mousel M.R."/>
            <person name="Reif K.E."/>
            <person name="Taus N.S."/>
            <person name="Ifeonu O.O."/>
            <person name="Silva J.C."/>
            <person name="Suarez C.E."/>
            <person name="Brayton K.A."/>
        </authorList>
    </citation>
    <scope>NUCLEOTIDE SEQUENCE [LARGE SCALE GENOMIC DNA]</scope>
</reference>
<dbReference type="InterPro" id="IPR038729">
    <property type="entry name" value="Rad50/SbcC_AAA"/>
</dbReference>
<dbReference type="Gene3D" id="3.40.50.300">
    <property type="entry name" value="P-loop containing nucleotide triphosphate hydrolases"/>
    <property type="match status" value="2"/>
</dbReference>
<feature type="compositionally biased region" description="Polar residues" evidence="5">
    <location>
        <begin position="521"/>
        <end position="541"/>
    </location>
</feature>
<dbReference type="KEGG" id="bbo:BBOV_II000820"/>
<dbReference type="GO" id="GO:0030915">
    <property type="term" value="C:Smc5-Smc6 complex"/>
    <property type="evidence" value="ECO:0007669"/>
    <property type="project" value="TreeGrafter"/>
</dbReference>
<dbReference type="GeneID" id="5477834"/>
<protein>
    <recommendedName>
        <fullName evidence="2">Structural maintenance of chromosomes protein 5</fullName>
    </recommendedName>
</protein>
<dbReference type="RefSeq" id="XP_001609610.1">
    <property type="nucleotide sequence ID" value="XM_001609560.1"/>
</dbReference>
<keyword evidence="3 4" id="KW-0175">Coiled coil</keyword>
<evidence type="ECO:0000256" key="3">
    <source>
        <dbReference type="ARBA" id="ARBA00023054"/>
    </source>
</evidence>
<dbReference type="FunCoup" id="A7ASY1">
    <property type="interactions" value="477"/>
</dbReference>
<feature type="compositionally biased region" description="Basic residues" evidence="5">
    <location>
        <begin position="160"/>
        <end position="170"/>
    </location>
</feature>
<feature type="coiled-coil region" evidence="4">
    <location>
        <begin position="998"/>
        <end position="1039"/>
    </location>
</feature>
<gene>
    <name evidence="7" type="ORF">BBOV_II000820</name>
</gene>
<evidence type="ECO:0000256" key="4">
    <source>
        <dbReference type="SAM" id="Coils"/>
    </source>
</evidence>
<dbReference type="PANTHER" id="PTHR45916:SF1">
    <property type="entry name" value="STRUCTURAL MAINTENANCE OF CHROMOSOMES PROTEIN 5"/>
    <property type="match status" value="1"/>
</dbReference>
<dbReference type="OMA" id="ERDDCEE"/>
<feature type="region of interest" description="Disordered" evidence="5">
    <location>
        <begin position="520"/>
        <end position="546"/>
    </location>
</feature>
<dbReference type="VEuPathDB" id="PiroplasmaDB:BBOV_II000820"/>
<sequence>MGSDGSARFREGAIDSITVENWMAYTGPVRLKALPGVNIIAAANGCGKSAIVCAIALGLGFDTNVLSRGDNIRSFIKRGFNQSKIEIGLIDSSMPSGILTLTRLITVTHSNTSDGTSQADSTDLPGDGEEFANADPKSSNSRHTGGDEDEEYDESTPSKMKTRGNKRRKTDKALSMDIPSTPASSSTSVRNEWSINGKSVTFEMVKSVQRRLNLQVNNLLTFLAQANVGKFAALSPQQLFRSTLNAIEPSLCTDLDTMTDMAKDLRSQRSKMQLLVDELNSTTVKIAQLRVISDALSKIKDATLYANLVKQRLYRVKLSNLERGYRSTKTRMNSTSEDYRRLTDERSMLDQNIRKVTQENDRLLKLFRNRISKAKGVNVLHTVKPVKTSDMSVVPLADDNTFDKVFYKCMTAMRTFAANVRPKPGIIKSKNPNKDVLERRLSDVNKEIELLEMQVSAENELTSEIAECRMQEEAARSRLAALQSPSIRSYEDIQVENLLKRLNVIKRDGYRRFMRWRREQLNTTSPGSQPDANDSGDSPNTKPVRDAASLPKLLVSDMKVRGKSNCCIIEETASTYMESLLLTEDMDPSTYNIIKRYNLPSLTPPKEPPVLCRVTDRMKEFGVKLFLHELVECQDPATMNTLASVARLGTSFVVDEDIFSLRMRGESTVKLPLVTLVKAEPNEFEHVDTSEHHSGMGPTKSSEVLDMLLDDRTVDSHGSQLSGNSTARSGVSVTKCDTHKPLEQGSQSVDSGVGSTVAPDSANLDLFVERKGTAKDECGSPVESLTMEEDFFRSFYRCMTDEISEQLGQRVHILRYYIGNKRHIYREFRGCSELYSDYCVEIPTVPTILHDCSSLITADNSTSIDAAQVELQDITKRLSVLDGMLFVRRQDNTAVSGRLYVLNREKKSLCRTLNTLEGALGPGGNKQRGELDSMERSQRDEISESLEKRADCIMTWIEKARVRRAAVSEAQSLHSEYCKVHARKIRLEDLSKLTENSYEEISTEYKRLEGTLEEQEMKLKGYQREITELNILIKAISGELVESSADGENSADTREREALRIRQEKASKLDQLTEADLERELQLAELDVKRLERDDCEETINAKEMRDSIIHEERLSTEIAQAEAGILELNRSRTEMFLNWLSRVNEIVSQVDFNFGRYMSRIGEGAGGQIRLDATMDNIKDAKLTVMVKFHQDRDLLPLNASYQSGGERGVTTMVYILAVQHLTTNAFFVIDEINQGLDANYEKRIMGLLLGCYGDQNTESGSQRTRELAPPQYFVITPQLLPGIDLRNAALHFPLNGPGVINGMVL</sequence>
<dbReference type="STRING" id="5865.A7ASY1"/>
<reference evidence="8" key="2">
    <citation type="journal article" date="2020" name="Data Brief">
        <title>Transcriptome dataset of Babesia bovis life stages within vertebrate and invertebrate hosts.</title>
        <authorList>
            <person name="Ueti M.W."/>
            <person name="Johnson W.C."/>
            <person name="Kappmeyer L.S."/>
            <person name="Herndon D.R."/>
            <person name="Mousel M.R."/>
            <person name="Reif K.E."/>
            <person name="Taus N.S."/>
            <person name="Ifeonu O.O."/>
            <person name="Silva J.C."/>
            <person name="Suarez C.E."/>
            <person name="Brayton K.A."/>
        </authorList>
    </citation>
    <scope>NUCLEOTIDE SEQUENCE [LARGE SCALE GENOMIC DNA]</scope>
</reference>
<dbReference type="InParanoid" id="A7ASY1"/>
<evidence type="ECO:0000256" key="2">
    <source>
        <dbReference type="ARBA" id="ARBA00018687"/>
    </source>
</evidence>
<dbReference type="InterPro" id="IPR027417">
    <property type="entry name" value="P-loop_NTPase"/>
</dbReference>
<comment type="caution">
    <text evidence="7">The sequence shown here is derived from an EMBL/GenBank/DDBJ whole genome shotgun (WGS) entry which is preliminary data.</text>
</comment>
<dbReference type="GO" id="GO:0003697">
    <property type="term" value="F:single-stranded DNA binding"/>
    <property type="evidence" value="ECO:0007669"/>
    <property type="project" value="TreeGrafter"/>
</dbReference>
<reference evidence="7 8" key="1">
    <citation type="journal article" date="2007" name="PLoS Pathog.">
        <title>Genome sequence of Babesia bovis and comparative analysis of apicomplexan hemoprotozoa.</title>
        <authorList>
            <person name="Brayton K.A."/>
            <person name="Lau A.O.T."/>
            <person name="Herndon D.R."/>
            <person name="Hannick L."/>
            <person name="Kappmeyer L.S."/>
            <person name="Berens S.J."/>
            <person name="Bidwell S.L."/>
            <person name="Brown W.C."/>
            <person name="Crabtree J."/>
            <person name="Fadrosh D."/>
            <person name="Feldblum T."/>
            <person name="Forberger H.A."/>
            <person name="Haas B.J."/>
            <person name="Howell J.M."/>
            <person name="Khouri H."/>
            <person name="Koo H."/>
            <person name="Mann D.J."/>
            <person name="Norimine J."/>
            <person name="Paulsen I.T."/>
            <person name="Radune D."/>
            <person name="Ren Q."/>
            <person name="Smith R.K. Jr."/>
            <person name="Suarez C.E."/>
            <person name="White O."/>
            <person name="Wortman J.R."/>
            <person name="Knowles D.P. Jr."/>
            <person name="McElwain T.F."/>
            <person name="Nene V.M."/>
        </authorList>
    </citation>
    <scope>NUCLEOTIDE SEQUENCE [LARGE SCALE GENOMIC DNA]</scope>
    <source>
        <strain evidence="7">T2Bo</strain>
    </source>
</reference>
<dbReference type="Pfam" id="PF13476">
    <property type="entry name" value="AAA_23"/>
    <property type="match status" value="1"/>
</dbReference>
<dbReference type="EMBL" id="AAXT01000003">
    <property type="protein sequence ID" value="EDO06042.1"/>
    <property type="molecule type" value="Genomic_DNA"/>
</dbReference>
<dbReference type="SUPFAM" id="SSF52540">
    <property type="entry name" value="P-loop containing nucleoside triphosphate hydrolases"/>
    <property type="match status" value="1"/>
</dbReference>
<evidence type="ECO:0000313" key="8">
    <source>
        <dbReference type="Proteomes" id="UP000002173"/>
    </source>
</evidence>
<feature type="compositionally biased region" description="Polar residues" evidence="5">
    <location>
        <begin position="181"/>
        <end position="190"/>
    </location>
</feature>
<evidence type="ECO:0000259" key="6">
    <source>
        <dbReference type="Pfam" id="PF13476"/>
    </source>
</evidence>
<dbReference type="PANTHER" id="PTHR45916">
    <property type="entry name" value="STRUCTURAL MAINTENANCE OF CHROMOSOMES PROTEIN 5"/>
    <property type="match status" value="1"/>
</dbReference>
<feature type="domain" description="Rad50/SbcC-type AAA" evidence="6">
    <location>
        <begin position="16"/>
        <end position="281"/>
    </location>
</feature>
<proteinExistence type="inferred from homology"/>
<accession>A7ASY1</accession>
<comment type="similarity">
    <text evidence="1">Belongs to the SMC family. SMC5 subfamily.</text>
</comment>
<dbReference type="GO" id="GO:0016887">
    <property type="term" value="F:ATP hydrolysis activity"/>
    <property type="evidence" value="ECO:0007669"/>
    <property type="project" value="InterPro"/>
</dbReference>
<feature type="coiled-coil region" evidence="4">
    <location>
        <begin position="434"/>
        <end position="461"/>
    </location>
</feature>
<evidence type="ECO:0000313" key="7">
    <source>
        <dbReference type="EMBL" id="EDO06042.1"/>
    </source>
</evidence>
<dbReference type="GO" id="GO:0005634">
    <property type="term" value="C:nucleus"/>
    <property type="evidence" value="ECO:0007669"/>
    <property type="project" value="TreeGrafter"/>
</dbReference>